<name>A0A1B7P8M0_9EURO</name>
<gene>
    <name evidence="3" type="ORF">ACJ72_00230</name>
</gene>
<evidence type="ECO:0000313" key="4">
    <source>
        <dbReference type="Proteomes" id="UP000091918"/>
    </source>
</evidence>
<dbReference type="AlphaFoldDB" id="A0A1B7P8M0"/>
<dbReference type="Proteomes" id="UP000091918">
    <property type="component" value="Unassembled WGS sequence"/>
</dbReference>
<sequence length="326" mass="35417">MILPLKSLLCFTITILGTVQARPAHDRLLQCAPNQDDCPAATPVRLRQATTARINAVTSTAIANVARVEIPGVVLGTKMPNAILRQEHYNVKSQQNGGRIEDGEVKADAQQGAPVQWKNEKTKEGEYLLGLLTSMIRCDPQIPAEEPSAYQRRVAESCEPEKLKKLPPTTTAPWCPPGKVQVRIKARDIVSIGKVKILQEVAKERGIERVLLAPTVTSPAKTTASPKRSLSTGQAGYERNGVAARRQHRAKGKFPNPEWSPIEPTRVARSKLAQRGPIATSGDIENVKEPAPDPNVDPAVSTPSSPVPREKVAVNENFPRTGTVEL</sequence>
<keyword evidence="4" id="KW-1185">Reference proteome</keyword>
<comment type="caution">
    <text evidence="3">The sequence shown here is derived from an EMBL/GenBank/DDBJ whole genome shotgun (WGS) entry which is preliminary data.</text>
</comment>
<evidence type="ECO:0000313" key="3">
    <source>
        <dbReference type="EMBL" id="OAX85382.1"/>
    </source>
</evidence>
<proteinExistence type="predicted"/>
<evidence type="ECO:0000256" key="1">
    <source>
        <dbReference type="SAM" id="MobiDB-lite"/>
    </source>
</evidence>
<feature type="compositionally biased region" description="Polar residues" evidence="1">
    <location>
        <begin position="218"/>
        <end position="234"/>
    </location>
</feature>
<feature type="chain" id="PRO_5008598479" evidence="2">
    <location>
        <begin position="22"/>
        <end position="326"/>
    </location>
</feature>
<feature type="region of interest" description="Disordered" evidence="1">
    <location>
        <begin position="218"/>
        <end position="326"/>
    </location>
</feature>
<feature type="signal peptide" evidence="2">
    <location>
        <begin position="1"/>
        <end position="21"/>
    </location>
</feature>
<accession>A0A1B7P8M0</accession>
<keyword evidence="2" id="KW-0732">Signal</keyword>
<organism evidence="3 4">
    <name type="scientific">Emergomyces africanus</name>
    <dbReference type="NCBI Taxonomy" id="1955775"/>
    <lineage>
        <taxon>Eukaryota</taxon>
        <taxon>Fungi</taxon>
        <taxon>Dikarya</taxon>
        <taxon>Ascomycota</taxon>
        <taxon>Pezizomycotina</taxon>
        <taxon>Eurotiomycetes</taxon>
        <taxon>Eurotiomycetidae</taxon>
        <taxon>Onygenales</taxon>
        <taxon>Ajellomycetaceae</taxon>
        <taxon>Emergomyces</taxon>
    </lineage>
</organism>
<dbReference type="EMBL" id="LGUA01000011">
    <property type="protein sequence ID" value="OAX85382.1"/>
    <property type="molecule type" value="Genomic_DNA"/>
</dbReference>
<reference evidence="3 4" key="1">
    <citation type="submission" date="2015-07" db="EMBL/GenBank/DDBJ databases">
        <title>Emmonsia species relationships and genome sequence.</title>
        <authorList>
            <person name="Cuomo C.A."/>
            <person name="Schwartz I.S."/>
            <person name="Kenyon C."/>
            <person name="de Hoog G.S."/>
            <person name="Govender N.P."/>
            <person name="Botha A."/>
            <person name="Moreno L."/>
            <person name="de Vries M."/>
            <person name="Munoz J.F."/>
            <person name="Stielow J.B."/>
        </authorList>
    </citation>
    <scope>NUCLEOTIDE SEQUENCE [LARGE SCALE GENOMIC DNA]</scope>
    <source>
        <strain evidence="3 4">CBS 136260</strain>
    </source>
</reference>
<protein>
    <submittedName>
        <fullName evidence="3">Uncharacterized protein</fullName>
    </submittedName>
</protein>
<evidence type="ECO:0000256" key="2">
    <source>
        <dbReference type="SAM" id="SignalP"/>
    </source>
</evidence>
<dbReference type="OrthoDB" id="10487222at2759"/>